<accession>A0A9X2HK52</accession>
<dbReference type="RefSeq" id="WP_254291268.1">
    <property type="nucleotide sequence ID" value="NZ_JAMLDX010000001.1"/>
</dbReference>
<dbReference type="EMBL" id="JAMLDX010000001">
    <property type="protein sequence ID" value="MCP3729289.1"/>
    <property type="molecule type" value="Genomic_DNA"/>
</dbReference>
<comment type="caution">
    <text evidence="1">The sequence shown here is derived from an EMBL/GenBank/DDBJ whole genome shotgun (WGS) entry which is preliminary data.</text>
</comment>
<evidence type="ECO:0000313" key="1">
    <source>
        <dbReference type="EMBL" id="MCP3729289.1"/>
    </source>
</evidence>
<sequence length="109" mass="11905">MARYDSAVDDVTAQLAEGKSLVPDHLWGGILNHVLEGHGTGSFLTHVFRNDLLNAATGADEVSLARLPDLMRFLHNYAPQSSWGTPKRVSRWREAGGIRGGAHELEDAE</sequence>
<reference evidence="1" key="1">
    <citation type="submission" date="2022-05" db="EMBL/GenBank/DDBJ databases">
        <title>Sphingomonas sp. strain MG17 Genome sequencing and assembly.</title>
        <authorList>
            <person name="Kim I."/>
        </authorList>
    </citation>
    <scope>NUCLEOTIDE SEQUENCE</scope>
    <source>
        <strain evidence="1">MG17</strain>
    </source>
</reference>
<evidence type="ECO:0000313" key="2">
    <source>
        <dbReference type="Proteomes" id="UP001139451"/>
    </source>
</evidence>
<dbReference type="AlphaFoldDB" id="A0A9X2HK52"/>
<proteinExistence type="predicted"/>
<gene>
    <name evidence="1" type="ORF">M9978_02510</name>
</gene>
<dbReference type="Proteomes" id="UP001139451">
    <property type="component" value="Unassembled WGS sequence"/>
</dbReference>
<organism evidence="1 2">
    <name type="scientific">Sphingomonas tagetis</name>
    <dbReference type="NCBI Taxonomy" id="2949092"/>
    <lineage>
        <taxon>Bacteria</taxon>
        <taxon>Pseudomonadati</taxon>
        <taxon>Pseudomonadota</taxon>
        <taxon>Alphaproteobacteria</taxon>
        <taxon>Sphingomonadales</taxon>
        <taxon>Sphingomonadaceae</taxon>
        <taxon>Sphingomonas</taxon>
    </lineage>
</organism>
<protein>
    <submittedName>
        <fullName evidence="1">Uncharacterized protein</fullName>
    </submittedName>
</protein>
<keyword evidence="2" id="KW-1185">Reference proteome</keyword>
<name>A0A9X2HK52_9SPHN</name>